<dbReference type="Proteomes" id="UP000192758">
    <property type="component" value="Unassembled WGS sequence"/>
</dbReference>
<dbReference type="VEuPathDB" id="MicrosporidiaDB:EHP00_2422"/>
<keyword evidence="2" id="KW-1185">Reference proteome</keyword>
<dbReference type="AlphaFoldDB" id="A0A1W0E913"/>
<dbReference type="STRING" id="646526.A0A1W0E913"/>
<keyword evidence="1" id="KW-0418">Kinase</keyword>
<dbReference type="EMBL" id="MNPJ01000003">
    <property type="protein sequence ID" value="OQS55716.1"/>
    <property type="molecule type" value="Genomic_DNA"/>
</dbReference>
<dbReference type="GO" id="GO:0016301">
    <property type="term" value="F:kinase activity"/>
    <property type="evidence" value="ECO:0007669"/>
    <property type="project" value="UniProtKB-KW"/>
</dbReference>
<evidence type="ECO:0000313" key="1">
    <source>
        <dbReference type="EMBL" id="OQS55716.1"/>
    </source>
</evidence>
<dbReference type="Gene3D" id="1.10.510.10">
    <property type="entry name" value="Transferase(Phosphotransferase) domain 1"/>
    <property type="match status" value="1"/>
</dbReference>
<evidence type="ECO:0000313" key="2">
    <source>
        <dbReference type="Proteomes" id="UP000192758"/>
    </source>
</evidence>
<dbReference type="OrthoDB" id="193931at2759"/>
<dbReference type="SUPFAM" id="SSF56112">
    <property type="entry name" value="Protein kinase-like (PK-like)"/>
    <property type="match status" value="1"/>
</dbReference>
<comment type="caution">
    <text evidence="1">The sequence shown here is derived from an EMBL/GenBank/DDBJ whole genome shotgun (WGS) entry which is preliminary data.</text>
</comment>
<gene>
    <name evidence="1" type="ORF">EHP00_2422</name>
</gene>
<dbReference type="InterPro" id="IPR011009">
    <property type="entry name" value="Kinase-like_dom_sf"/>
</dbReference>
<reference evidence="1 2" key="1">
    <citation type="journal article" date="2017" name="Environ. Microbiol.">
        <title>Decay of the glycolytic pathway and adaptation to intranuclear parasitism within Enterocytozoonidae microsporidia.</title>
        <authorList>
            <person name="Wiredu Boakye D."/>
            <person name="Jaroenlak P."/>
            <person name="Prachumwat A."/>
            <person name="Williams T.A."/>
            <person name="Bateman K.S."/>
            <person name="Itsathitphaisarn O."/>
            <person name="Sritunyalucksana K."/>
            <person name="Paszkiewicz K.H."/>
            <person name="Moore K.A."/>
            <person name="Stentiford G.D."/>
            <person name="Williams B.A."/>
        </authorList>
    </citation>
    <scope>NUCLEOTIDE SEQUENCE [LARGE SCALE GENOMIC DNA]</scope>
    <source>
        <strain evidence="1 2">TH1</strain>
    </source>
</reference>
<protein>
    <submittedName>
        <fullName evidence="1">Protein kinase kin1</fullName>
    </submittedName>
</protein>
<organism evidence="1 2">
    <name type="scientific">Ecytonucleospora hepatopenaei</name>
    <dbReference type="NCBI Taxonomy" id="646526"/>
    <lineage>
        <taxon>Eukaryota</taxon>
        <taxon>Fungi</taxon>
        <taxon>Fungi incertae sedis</taxon>
        <taxon>Microsporidia</taxon>
        <taxon>Enterocytozoonidae</taxon>
        <taxon>Ecytonucleospora</taxon>
    </lineage>
</organism>
<proteinExistence type="predicted"/>
<name>A0A1W0E913_9MICR</name>
<accession>A0A1W0E913</accession>
<sequence length="335" mass="39636">MLVGRVPFDDESIHQLQNKIKSCKFVFHKGISKEAQELLTSMILASDARINLENVKKAYWTNFGYKELLNNFMLPRKTIASLNSNIVNILEIVSFIHFENAKQEMEKYIKIINKEGNNLEKAYWSRKPIVSLYYLMMEKFSEKDYTSKAIVFEKQRNFKINEDTYPVILHNYVNFLSAKENNNIHNRFFSRHIFKKNQISHLKNEMVQEEEKCDRSSSTASFDRCQNSSSNEKNFPEIRKSFVKGFFKGLKIKNTTQEDIKTKLLKVFLENNISYEASEKSYYCSYIHDQQECYFKLTLYFNVILSEHYVVLNCLNKNSNSFKAVYEILKQKISE</sequence>
<keyword evidence="1" id="KW-0808">Transferase</keyword>